<feature type="compositionally biased region" description="Polar residues" evidence="11">
    <location>
        <begin position="551"/>
        <end position="562"/>
    </location>
</feature>
<keyword evidence="3" id="KW-0064">Aspartyl protease</keyword>
<evidence type="ECO:0000256" key="3">
    <source>
        <dbReference type="ARBA" id="ARBA00022750"/>
    </source>
</evidence>
<reference evidence="14 15" key="1">
    <citation type="journal article" date="2019" name="Sci. Rep.">
        <title>Comparative genomics of chytrid fungi reveal insights into the obligate biotrophic and pathogenic lifestyle of Synchytrium endobioticum.</title>
        <authorList>
            <person name="van de Vossenberg B.T.L.H."/>
            <person name="Warris S."/>
            <person name="Nguyen H.D.T."/>
            <person name="van Gent-Pelzer M.P.E."/>
            <person name="Joly D.L."/>
            <person name="van de Geest H.C."/>
            <person name="Bonants P.J.M."/>
            <person name="Smith D.S."/>
            <person name="Levesque C.A."/>
            <person name="van der Lee T.A.J."/>
        </authorList>
    </citation>
    <scope>NUCLEOTIDE SEQUENCE [LARGE SCALE GENOMIC DNA]</scope>
    <source>
        <strain evidence="14 15">LEV6574</strain>
    </source>
</reference>
<dbReference type="InterPro" id="IPR001584">
    <property type="entry name" value="Integrase_cat-core"/>
</dbReference>
<keyword evidence="10" id="KW-0233">DNA recombination</keyword>
<dbReference type="InterPro" id="IPR041588">
    <property type="entry name" value="Integrase_H2C2"/>
</dbReference>
<keyword evidence="4" id="KW-0378">Hydrolase</keyword>
<dbReference type="FunFam" id="1.10.340.70:FF:000001">
    <property type="entry name" value="Retrovirus-related Pol polyprotein from transposon gypsy-like Protein"/>
    <property type="match status" value="1"/>
</dbReference>
<dbReference type="InterPro" id="IPR016197">
    <property type="entry name" value="Chromo-like_dom_sf"/>
</dbReference>
<dbReference type="GO" id="GO:0003677">
    <property type="term" value="F:DNA binding"/>
    <property type="evidence" value="ECO:0007669"/>
    <property type="project" value="UniProtKB-KW"/>
</dbReference>
<comment type="caution">
    <text evidence="14">The sequence shown here is derived from an EMBL/GenBank/DDBJ whole genome shotgun (WGS) entry which is preliminary data.</text>
</comment>
<organism evidence="14 15">
    <name type="scientific">Synchytrium endobioticum</name>
    <dbReference type="NCBI Taxonomy" id="286115"/>
    <lineage>
        <taxon>Eukaryota</taxon>
        <taxon>Fungi</taxon>
        <taxon>Fungi incertae sedis</taxon>
        <taxon>Chytridiomycota</taxon>
        <taxon>Chytridiomycota incertae sedis</taxon>
        <taxon>Chytridiomycetes</taxon>
        <taxon>Synchytriales</taxon>
        <taxon>Synchytriaceae</taxon>
        <taxon>Synchytrium</taxon>
    </lineage>
</organism>
<dbReference type="Pfam" id="PF00665">
    <property type="entry name" value="rve"/>
    <property type="match status" value="1"/>
</dbReference>
<keyword evidence="8" id="KW-0239">DNA-directed DNA polymerase</keyword>
<dbReference type="PROSITE" id="PS50994">
    <property type="entry name" value="INTEGRASE"/>
    <property type="match status" value="1"/>
</dbReference>
<dbReference type="GO" id="GO:0006310">
    <property type="term" value="P:DNA recombination"/>
    <property type="evidence" value="ECO:0007669"/>
    <property type="project" value="UniProtKB-KW"/>
</dbReference>
<dbReference type="Pfam" id="PF24626">
    <property type="entry name" value="SH3_Tf2-1"/>
    <property type="match status" value="1"/>
</dbReference>
<evidence type="ECO:0000259" key="13">
    <source>
        <dbReference type="PROSITE" id="PS50994"/>
    </source>
</evidence>
<feature type="region of interest" description="Disordered" evidence="11">
    <location>
        <begin position="36"/>
        <end position="61"/>
    </location>
</feature>
<dbReference type="FunFam" id="3.30.420.10:FF:000032">
    <property type="entry name" value="Retrovirus-related Pol polyprotein from transposon 297-like Protein"/>
    <property type="match status" value="1"/>
</dbReference>
<feature type="region of interest" description="Disordered" evidence="11">
    <location>
        <begin position="551"/>
        <end position="575"/>
    </location>
</feature>
<evidence type="ECO:0000256" key="10">
    <source>
        <dbReference type="ARBA" id="ARBA00023172"/>
    </source>
</evidence>
<evidence type="ECO:0000256" key="4">
    <source>
        <dbReference type="ARBA" id="ARBA00022801"/>
    </source>
</evidence>
<evidence type="ECO:0000313" key="14">
    <source>
        <dbReference type="EMBL" id="TPX31218.1"/>
    </source>
</evidence>
<dbReference type="InterPro" id="IPR056924">
    <property type="entry name" value="SH3_Tf2-1"/>
</dbReference>
<evidence type="ECO:0000256" key="9">
    <source>
        <dbReference type="ARBA" id="ARBA00023125"/>
    </source>
</evidence>
<dbReference type="SMART" id="SM00298">
    <property type="entry name" value="CHROMO"/>
    <property type="match status" value="1"/>
</dbReference>
<evidence type="ECO:0000256" key="7">
    <source>
        <dbReference type="ARBA" id="ARBA00022918"/>
    </source>
</evidence>
<dbReference type="InterPro" id="IPR023780">
    <property type="entry name" value="Chromo_domain"/>
</dbReference>
<name>A0A507BVG3_9FUNG</name>
<dbReference type="GO" id="GO:0006508">
    <property type="term" value="P:proteolysis"/>
    <property type="evidence" value="ECO:0007669"/>
    <property type="project" value="UniProtKB-KW"/>
</dbReference>
<dbReference type="GO" id="GO:0004190">
    <property type="term" value="F:aspartic-type endopeptidase activity"/>
    <property type="evidence" value="ECO:0007669"/>
    <property type="project" value="UniProtKB-KW"/>
</dbReference>
<dbReference type="InterPro" id="IPR036397">
    <property type="entry name" value="RNaseH_sf"/>
</dbReference>
<dbReference type="GO" id="GO:0046872">
    <property type="term" value="F:metal ion binding"/>
    <property type="evidence" value="ECO:0007669"/>
    <property type="project" value="UniProtKB-KW"/>
</dbReference>
<dbReference type="Pfam" id="PF00385">
    <property type="entry name" value="Chromo"/>
    <property type="match status" value="1"/>
</dbReference>
<dbReference type="Gene3D" id="1.10.340.70">
    <property type="match status" value="1"/>
</dbReference>
<dbReference type="SUPFAM" id="SSF54160">
    <property type="entry name" value="Chromo domain-like"/>
    <property type="match status" value="1"/>
</dbReference>
<dbReference type="SUPFAM" id="SSF53098">
    <property type="entry name" value="Ribonuclease H-like"/>
    <property type="match status" value="1"/>
</dbReference>
<evidence type="ECO:0000256" key="11">
    <source>
        <dbReference type="SAM" id="MobiDB-lite"/>
    </source>
</evidence>
<dbReference type="AlphaFoldDB" id="A0A507BVG3"/>
<dbReference type="CDD" id="cd00024">
    <property type="entry name" value="CD_CSD"/>
    <property type="match status" value="1"/>
</dbReference>
<sequence length="575" mass="66452">MKERAEHQVLPTEAFPTEDHIDSIMADLETETEVEHHSKGVSLLDSTVRNGNGEGSDFPLSVSFRSPDEQEILDITENHSHLGSLEDVDQEGEQEKKASLRECQKHQVNISENSQLKQEVLELHHDHPLAGHYGYNKTLDLILRKYWWQGMAKEIKEYVNSCDTCQRNKVSRLPPAGSLLPLPIPERNWQHLTMDFIVKLPPSKSYDSILVVVDRRSKAATFIPTNEAITAEATARLIFNKVICQHGVPQSITTDRGPQFKSRFWKALLNLLGSKSSLSTAYHPQTDGQSERVNQELEAYLRCFTSYNQDDWAEFAHNNSVHSSTGMSPFFATTGQDADVGRLGQEELRITTSRVPEASRIKFHFDKIYQHVNEHLKKSQERYKQNADKRRREEDDFKVKDEVMVSTKNVRTERPTKKLDYKWMGPYLIKRKINNVAYEVELPRNIRIHPVFHVSLLKRYIRPTDLSRQLPKPPPIQVADEDGYVIKEILDVRRRGKGFEYLIDWEGFGAEDRTWEPRKSLNDDTLLKKWHQQHPDKPSPFENIIVNNVQTPSEESTESPQQDDIVMKRGILSRM</sequence>
<dbReference type="PANTHER" id="PTHR37984:SF15">
    <property type="entry name" value="INTEGRASE CATALYTIC DOMAIN-CONTAINING PROTEIN"/>
    <property type="match status" value="1"/>
</dbReference>
<dbReference type="InterPro" id="IPR050951">
    <property type="entry name" value="Retrovirus_Pol_polyprotein"/>
</dbReference>
<feature type="domain" description="Chromo" evidence="12">
    <location>
        <begin position="484"/>
        <end position="542"/>
    </location>
</feature>
<dbReference type="Gene3D" id="3.30.420.10">
    <property type="entry name" value="Ribonuclease H-like superfamily/Ribonuclease H"/>
    <property type="match status" value="1"/>
</dbReference>
<evidence type="ECO:0000256" key="6">
    <source>
        <dbReference type="ARBA" id="ARBA00022908"/>
    </source>
</evidence>
<keyword evidence="8" id="KW-0808">Transferase</keyword>
<dbReference type="PROSITE" id="PS50013">
    <property type="entry name" value="CHROMO_2"/>
    <property type="match status" value="1"/>
</dbReference>
<keyword evidence="8" id="KW-0548">Nucleotidyltransferase</keyword>
<dbReference type="EMBL" id="QEAM01001076">
    <property type="protein sequence ID" value="TPX31218.1"/>
    <property type="molecule type" value="Genomic_DNA"/>
</dbReference>
<keyword evidence="9" id="KW-0238">DNA-binding</keyword>
<accession>A0A507BVG3</accession>
<evidence type="ECO:0000256" key="2">
    <source>
        <dbReference type="ARBA" id="ARBA00022723"/>
    </source>
</evidence>
<keyword evidence="7" id="KW-0695">RNA-directed DNA polymerase</keyword>
<dbReference type="GO" id="GO:0005634">
    <property type="term" value="C:nucleus"/>
    <property type="evidence" value="ECO:0007669"/>
    <property type="project" value="UniProtKB-ARBA"/>
</dbReference>
<proteinExistence type="predicted"/>
<evidence type="ECO:0000313" key="15">
    <source>
        <dbReference type="Proteomes" id="UP000320475"/>
    </source>
</evidence>
<feature type="domain" description="Integrase catalytic" evidence="13">
    <location>
        <begin position="181"/>
        <end position="302"/>
    </location>
</feature>
<evidence type="ECO:0008006" key="16">
    <source>
        <dbReference type="Google" id="ProtNLM"/>
    </source>
</evidence>
<dbReference type="GO" id="GO:0003887">
    <property type="term" value="F:DNA-directed DNA polymerase activity"/>
    <property type="evidence" value="ECO:0007669"/>
    <property type="project" value="UniProtKB-KW"/>
</dbReference>
<dbReference type="VEuPathDB" id="FungiDB:SeMB42_g03891"/>
<dbReference type="InterPro" id="IPR000953">
    <property type="entry name" value="Chromo/chromo_shadow_dom"/>
</dbReference>
<keyword evidence="5" id="KW-0460">Magnesium</keyword>
<dbReference type="VEuPathDB" id="FungiDB:SeMB42_g01628"/>
<dbReference type="InterPro" id="IPR012337">
    <property type="entry name" value="RNaseH-like_sf"/>
</dbReference>
<dbReference type="Proteomes" id="UP000320475">
    <property type="component" value="Unassembled WGS sequence"/>
</dbReference>
<keyword evidence="2" id="KW-0479">Metal-binding</keyword>
<evidence type="ECO:0000256" key="1">
    <source>
        <dbReference type="ARBA" id="ARBA00022670"/>
    </source>
</evidence>
<gene>
    <name evidence="14" type="ORF">SeLEV6574_g08556</name>
</gene>
<dbReference type="GO" id="GO:0003964">
    <property type="term" value="F:RNA-directed DNA polymerase activity"/>
    <property type="evidence" value="ECO:0007669"/>
    <property type="project" value="UniProtKB-KW"/>
</dbReference>
<keyword evidence="6" id="KW-0229">DNA integration</keyword>
<dbReference type="Pfam" id="PF17921">
    <property type="entry name" value="Integrase_H2C2"/>
    <property type="match status" value="1"/>
</dbReference>
<evidence type="ECO:0000256" key="5">
    <source>
        <dbReference type="ARBA" id="ARBA00022842"/>
    </source>
</evidence>
<dbReference type="Gene3D" id="2.40.50.40">
    <property type="match status" value="1"/>
</dbReference>
<dbReference type="PANTHER" id="PTHR37984">
    <property type="entry name" value="PROTEIN CBG26694"/>
    <property type="match status" value="1"/>
</dbReference>
<evidence type="ECO:0000256" key="8">
    <source>
        <dbReference type="ARBA" id="ARBA00022932"/>
    </source>
</evidence>
<keyword evidence="1" id="KW-0645">Protease</keyword>
<evidence type="ECO:0000259" key="12">
    <source>
        <dbReference type="PROSITE" id="PS50013"/>
    </source>
</evidence>
<dbReference type="GO" id="GO:0015074">
    <property type="term" value="P:DNA integration"/>
    <property type="evidence" value="ECO:0007669"/>
    <property type="project" value="UniProtKB-KW"/>
</dbReference>
<protein>
    <recommendedName>
        <fullName evidence="16">Integrase catalytic domain-containing protein</fullName>
    </recommendedName>
</protein>
<dbReference type="OrthoDB" id="425619at2759"/>